<keyword evidence="2" id="KW-1185">Reference proteome</keyword>
<dbReference type="EMBL" id="JAEDAK010000006">
    <property type="protein sequence ID" value="MBH9577270.1"/>
    <property type="molecule type" value="Genomic_DNA"/>
</dbReference>
<evidence type="ECO:0000313" key="2">
    <source>
        <dbReference type="Proteomes" id="UP000613266"/>
    </source>
</evidence>
<dbReference type="RefSeq" id="WP_198111047.1">
    <property type="nucleotide sequence ID" value="NZ_JAEDAK010000006.1"/>
</dbReference>
<proteinExistence type="predicted"/>
<accession>A0A931J330</accession>
<reference evidence="1" key="1">
    <citation type="submission" date="2020-12" db="EMBL/GenBank/DDBJ databases">
        <title>The genome sequence of Inhella sp. 1Y17.</title>
        <authorList>
            <person name="Liu Y."/>
        </authorList>
    </citation>
    <scope>NUCLEOTIDE SEQUENCE</scope>
    <source>
        <strain evidence="1">1Y17</strain>
    </source>
</reference>
<organism evidence="1 2">
    <name type="scientific">Inhella proteolytica</name>
    <dbReference type="NCBI Taxonomy" id="2795029"/>
    <lineage>
        <taxon>Bacteria</taxon>
        <taxon>Pseudomonadati</taxon>
        <taxon>Pseudomonadota</taxon>
        <taxon>Betaproteobacteria</taxon>
        <taxon>Burkholderiales</taxon>
        <taxon>Sphaerotilaceae</taxon>
        <taxon>Inhella</taxon>
    </lineage>
</organism>
<gene>
    <name evidence="1" type="ORF">I7X39_10210</name>
</gene>
<comment type="caution">
    <text evidence="1">The sequence shown here is derived from an EMBL/GenBank/DDBJ whole genome shotgun (WGS) entry which is preliminary data.</text>
</comment>
<protein>
    <submittedName>
        <fullName evidence="1">Uncharacterized protein</fullName>
    </submittedName>
</protein>
<name>A0A931J330_9BURK</name>
<dbReference type="AlphaFoldDB" id="A0A931J330"/>
<evidence type="ECO:0000313" key="1">
    <source>
        <dbReference type="EMBL" id="MBH9577270.1"/>
    </source>
</evidence>
<sequence length="148" mass="17352">MDLEHWTLALITRRCRRLLDARQQPQLEALLLQVAQRSTCTLHRVRVEPDCLWVWVSCRPRGIRRFADLAKIDCGRLVLGTLPTATVRMLQERVWDWPPVLRQAQPDYEVHCEVDRRRAAHRESRLNYLQTVADNPVSRPGELETPQP</sequence>
<dbReference type="Proteomes" id="UP000613266">
    <property type="component" value="Unassembled WGS sequence"/>
</dbReference>